<gene>
    <name evidence="15" type="ORF">C8D97_101196</name>
</gene>
<dbReference type="PROSITE" id="PS00136">
    <property type="entry name" value="SUBTILASE_ASP"/>
    <property type="match status" value="1"/>
</dbReference>
<sequence>MSTPFTPKKSSLLVALAVGTASSVTMAKSVIVELNDAPVAHQMFHARQAGTPMTAEQIQAQRADLTADQNSFLQSLESNGIAYTMESVDIPDAEGNTFRIDYRYTLVFNGMNIDVTDSALTALENMPQVKKVHDVRELKPMLDKSVAYTRANQVFGQIEELTAFDDHREGYEGQGMYVSVIDTGIDWSNEMFGGDPTPPRFGVAPPVAALNNNKVAYYLPISGEGMDTFGHGTHVASTAAGYLAYTPGADGVPNTADDAAVHGMAPQAKVMGYQVCNVAGRCISPATIMALEDSVSPRTLTGHVKPVADVINLSLGGPGGPDDASAVAASNAALAGAVVVAAAGNDGPGEKTLGSPAAGRHVIAVAASNDPGVAPNSVEVFNSTNTDIDASFGPFVAAMSADSNLQQPLDAPLNGFYVFAGLADTPDQVPLSVAGNICLVKRGSTVDVDAADAGTGLFANKAANCQAKGAIATVIFNNTPEPVGEVLAPAASPVFTISGTDGETLQELGYNAAGISNRKIQLNPVDASLYQPGIAGFSSRGPILGSGQIKADLAAPGVAVLAATTKSGPPVATMAHPTGYTSANGTSMASPHVAGAAALVRQARPELSVADIRAVLMNTSTNPRFADGTPKADNIMNDSILAQGSGLIDVKAAVNAKAVMGIPGDGVIEPTLLGSYSFKSLPVIDTRIQHSETVEVTLRGLGNAGDYNLSVANNRDLQIDGIDVSLSSNSVSVSDNGSTTFTVSANFDGDKVRSTLLENGQFLETMWYVIAERSDGSETLRMPFYLKPRMSEPAAVVGTQSETFNGTLTAGDQNTQAVAGVTYQDFPVEVDASAFRLVGDLDYTSNGVDDVDLFLLDPDGNQIASSTNAGGPEHVEANVIQPGTYTYRVSGWLNGPVETTLISTQELGGIAPTVSMSQADFIGSNGESIDFDGEVTISWAANGGERKFEVERSSDGENFEAIALLDASVTEFTDSELGNGTYHYRVRSLFDGKIGFYVSAPSNVKSVTIDQREKTNLTRKVSMAISNLDLSNGIFSLDMALTNDDSTDYVPLLTYRIKKIKSASGTVKVINADNGGEGSKGNHAIFDYSYQLGNDDVFSAGETTEARHIRFADPANELFQIYVKVTGYRQLESGSTTQASGASATAETDEDPSLFDQLVEVTVNPITGSVVTQLVDELP</sequence>
<evidence type="ECO:0000256" key="8">
    <source>
        <dbReference type="PIRSR" id="PIRSR615500-1"/>
    </source>
</evidence>
<protein>
    <submittedName>
        <fullName evidence="15">PA domain-containing protein</fullName>
    </submittedName>
</protein>
<dbReference type="Pfam" id="PF02225">
    <property type="entry name" value="PA"/>
    <property type="match status" value="1"/>
</dbReference>
<comment type="similarity">
    <text evidence="1 9 10">Belongs to the peptidase S8 family.</text>
</comment>
<evidence type="ECO:0000256" key="10">
    <source>
        <dbReference type="RuleBase" id="RU003355"/>
    </source>
</evidence>
<evidence type="ECO:0000259" key="14">
    <source>
        <dbReference type="Pfam" id="PF04151"/>
    </source>
</evidence>
<dbReference type="SUPFAM" id="SSF52743">
    <property type="entry name" value="Subtilisin-like"/>
    <property type="match status" value="1"/>
</dbReference>
<feature type="active site" description="Charge relay system" evidence="8 9">
    <location>
        <position position="587"/>
    </location>
</feature>
<evidence type="ECO:0000256" key="11">
    <source>
        <dbReference type="SAM" id="SignalP"/>
    </source>
</evidence>
<organism evidence="15 16">
    <name type="scientific">Pleionea mediterranea</name>
    <dbReference type="NCBI Taxonomy" id="523701"/>
    <lineage>
        <taxon>Bacteria</taxon>
        <taxon>Pseudomonadati</taxon>
        <taxon>Pseudomonadota</taxon>
        <taxon>Gammaproteobacteria</taxon>
        <taxon>Oceanospirillales</taxon>
        <taxon>Pleioneaceae</taxon>
        <taxon>Pleionea</taxon>
    </lineage>
</organism>
<evidence type="ECO:0000256" key="4">
    <source>
        <dbReference type="ARBA" id="ARBA00022670"/>
    </source>
</evidence>
<dbReference type="AlphaFoldDB" id="A0A316G0L7"/>
<keyword evidence="6 9" id="KW-0378">Hydrolase</keyword>
<proteinExistence type="inferred from homology"/>
<dbReference type="InterPro" id="IPR046450">
    <property type="entry name" value="PA_dom_sf"/>
</dbReference>
<dbReference type="PROSITE" id="PS51892">
    <property type="entry name" value="SUBTILASE"/>
    <property type="match status" value="1"/>
</dbReference>
<evidence type="ECO:0000256" key="1">
    <source>
        <dbReference type="ARBA" id="ARBA00011073"/>
    </source>
</evidence>
<accession>A0A316G0L7</accession>
<dbReference type="Proteomes" id="UP000245790">
    <property type="component" value="Unassembled WGS sequence"/>
</dbReference>
<dbReference type="OrthoDB" id="9790784at2"/>
<keyword evidence="16" id="KW-1185">Reference proteome</keyword>
<dbReference type="PROSITE" id="PS00138">
    <property type="entry name" value="SUBTILASE_SER"/>
    <property type="match status" value="1"/>
</dbReference>
<feature type="active site" description="Charge relay system" evidence="8 9">
    <location>
        <position position="231"/>
    </location>
</feature>
<dbReference type="Pfam" id="PF04151">
    <property type="entry name" value="PPC"/>
    <property type="match status" value="1"/>
</dbReference>
<feature type="chain" id="PRO_5016336308" evidence="11">
    <location>
        <begin position="28"/>
        <end position="1179"/>
    </location>
</feature>
<dbReference type="InterPro" id="IPR022398">
    <property type="entry name" value="Peptidase_S8_His-AS"/>
</dbReference>
<dbReference type="Pfam" id="PF00082">
    <property type="entry name" value="Peptidase_S8"/>
    <property type="match status" value="1"/>
</dbReference>
<keyword evidence="4 9" id="KW-0645">Protease</keyword>
<feature type="signal peptide" evidence="11">
    <location>
        <begin position="1"/>
        <end position="27"/>
    </location>
</feature>
<feature type="domain" description="PA" evidence="13">
    <location>
        <begin position="425"/>
        <end position="505"/>
    </location>
</feature>
<dbReference type="PROSITE" id="PS00137">
    <property type="entry name" value="SUBTILASE_HIS"/>
    <property type="match status" value="1"/>
</dbReference>
<evidence type="ECO:0000313" key="15">
    <source>
        <dbReference type="EMBL" id="PWK54348.1"/>
    </source>
</evidence>
<comment type="caution">
    <text evidence="15">The sequence shown here is derived from an EMBL/GenBank/DDBJ whole genome shotgun (WGS) entry which is preliminary data.</text>
</comment>
<keyword evidence="5 11" id="KW-0732">Signal</keyword>
<reference evidence="15 16" key="1">
    <citation type="submission" date="2018-05" db="EMBL/GenBank/DDBJ databases">
        <title>Genomic Encyclopedia of Type Strains, Phase IV (KMG-IV): sequencing the most valuable type-strain genomes for metagenomic binning, comparative biology and taxonomic classification.</title>
        <authorList>
            <person name="Goeker M."/>
        </authorList>
    </citation>
    <scope>NUCLEOTIDE SEQUENCE [LARGE SCALE GENOMIC DNA]</scope>
    <source>
        <strain evidence="15 16">DSM 25350</strain>
    </source>
</reference>
<dbReference type="InterPro" id="IPR015500">
    <property type="entry name" value="Peptidase_S8_subtilisin-rel"/>
</dbReference>
<dbReference type="InterPro" id="IPR007280">
    <property type="entry name" value="Peptidase_C_arc/bac"/>
</dbReference>
<dbReference type="SUPFAM" id="SSF52025">
    <property type="entry name" value="PA domain"/>
    <property type="match status" value="1"/>
</dbReference>
<dbReference type="InterPro" id="IPR023827">
    <property type="entry name" value="Peptidase_S8_Asp-AS"/>
</dbReference>
<evidence type="ECO:0000256" key="6">
    <source>
        <dbReference type="ARBA" id="ARBA00022801"/>
    </source>
</evidence>
<dbReference type="PRINTS" id="PR00723">
    <property type="entry name" value="SUBTILISIN"/>
</dbReference>
<dbReference type="PANTHER" id="PTHR43806:SF11">
    <property type="entry name" value="CEREVISIN-RELATED"/>
    <property type="match status" value="1"/>
</dbReference>
<dbReference type="GO" id="GO:0006508">
    <property type="term" value="P:proteolysis"/>
    <property type="evidence" value="ECO:0007669"/>
    <property type="project" value="UniProtKB-KW"/>
</dbReference>
<dbReference type="InterPro" id="IPR023828">
    <property type="entry name" value="Peptidase_S8_Ser-AS"/>
</dbReference>
<dbReference type="RefSeq" id="WP_109761468.1">
    <property type="nucleotide sequence ID" value="NZ_QGGU01000001.1"/>
</dbReference>
<dbReference type="InterPro" id="IPR013783">
    <property type="entry name" value="Ig-like_fold"/>
</dbReference>
<evidence type="ECO:0000313" key="16">
    <source>
        <dbReference type="Proteomes" id="UP000245790"/>
    </source>
</evidence>
<feature type="domain" description="Peptidase S8/S53" evidence="12">
    <location>
        <begin position="173"/>
        <end position="623"/>
    </location>
</feature>
<evidence type="ECO:0000259" key="12">
    <source>
        <dbReference type="Pfam" id="PF00082"/>
    </source>
</evidence>
<dbReference type="InterPro" id="IPR050131">
    <property type="entry name" value="Peptidase_S8_subtilisin-like"/>
</dbReference>
<dbReference type="Gene3D" id="3.50.30.30">
    <property type="match status" value="1"/>
</dbReference>
<keyword evidence="3" id="KW-0964">Secreted</keyword>
<dbReference type="EMBL" id="QGGU01000001">
    <property type="protein sequence ID" value="PWK54348.1"/>
    <property type="molecule type" value="Genomic_DNA"/>
</dbReference>
<dbReference type="InterPro" id="IPR003137">
    <property type="entry name" value="PA_domain"/>
</dbReference>
<evidence type="ECO:0000259" key="13">
    <source>
        <dbReference type="Pfam" id="PF02225"/>
    </source>
</evidence>
<name>A0A316G0L7_9GAMM</name>
<evidence type="ECO:0000256" key="5">
    <source>
        <dbReference type="ARBA" id="ARBA00022729"/>
    </source>
</evidence>
<dbReference type="InterPro" id="IPR036852">
    <property type="entry name" value="Peptidase_S8/S53_dom_sf"/>
</dbReference>
<dbReference type="InterPro" id="IPR000209">
    <property type="entry name" value="Peptidase_S8/S53_dom"/>
</dbReference>
<dbReference type="Gene3D" id="2.60.40.10">
    <property type="entry name" value="Immunoglobulins"/>
    <property type="match status" value="1"/>
</dbReference>
<dbReference type="Gene3D" id="2.60.120.380">
    <property type="match status" value="1"/>
</dbReference>
<feature type="active site" description="Charge relay system" evidence="8 9">
    <location>
        <position position="182"/>
    </location>
</feature>
<dbReference type="Gene3D" id="3.40.50.200">
    <property type="entry name" value="Peptidase S8/S53 domain"/>
    <property type="match status" value="1"/>
</dbReference>
<dbReference type="GO" id="GO:0004252">
    <property type="term" value="F:serine-type endopeptidase activity"/>
    <property type="evidence" value="ECO:0007669"/>
    <property type="project" value="UniProtKB-UniRule"/>
</dbReference>
<keyword evidence="7 9" id="KW-0720">Serine protease</keyword>
<evidence type="ECO:0000256" key="7">
    <source>
        <dbReference type="ARBA" id="ARBA00022825"/>
    </source>
</evidence>
<evidence type="ECO:0000256" key="2">
    <source>
        <dbReference type="ARBA" id="ARBA00022512"/>
    </source>
</evidence>
<dbReference type="PANTHER" id="PTHR43806">
    <property type="entry name" value="PEPTIDASE S8"/>
    <property type="match status" value="1"/>
</dbReference>
<keyword evidence="2" id="KW-0134">Cell wall</keyword>
<evidence type="ECO:0000256" key="3">
    <source>
        <dbReference type="ARBA" id="ARBA00022525"/>
    </source>
</evidence>
<evidence type="ECO:0000256" key="9">
    <source>
        <dbReference type="PROSITE-ProRule" id="PRU01240"/>
    </source>
</evidence>
<feature type="domain" description="Peptidase C-terminal archaeal/bacterial" evidence="14">
    <location>
        <begin position="824"/>
        <end position="891"/>
    </location>
</feature>